<dbReference type="OrthoDB" id="8758376at2"/>
<dbReference type="AlphaFoldDB" id="A0A418X5H9"/>
<accession>A0A418X5H9</accession>
<sequence>MPFQEHTRSTGKRLTYTIEYDDGEYFIHRDGIMKKAFPDPLAAGMDPHEAKAHLMLRMAIADIECLSGMDE</sequence>
<keyword evidence="2" id="KW-1185">Reference proteome</keyword>
<reference evidence="1 2" key="1">
    <citation type="submission" date="2018-09" db="EMBL/GenBank/DDBJ databases">
        <authorList>
            <person name="Zhu H."/>
        </authorList>
    </citation>
    <scope>NUCLEOTIDE SEQUENCE [LARGE SCALE GENOMIC DNA]</scope>
    <source>
        <strain evidence="1 2">K2R10-39</strain>
    </source>
</reference>
<proteinExistence type="predicted"/>
<dbReference type="EMBL" id="QYUN01000002">
    <property type="protein sequence ID" value="RJG07680.1"/>
    <property type="molecule type" value="Genomic_DNA"/>
</dbReference>
<protein>
    <submittedName>
        <fullName evidence="1">Uncharacterized protein</fullName>
    </submittedName>
</protein>
<evidence type="ECO:0000313" key="2">
    <source>
        <dbReference type="Proteomes" id="UP000285190"/>
    </source>
</evidence>
<comment type="caution">
    <text evidence="1">The sequence shown here is derived from an EMBL/GenBank/DDBJ whole genome shotgun (WGS) entry which is preliminary data.</text>
</comment>
<dbReference type="Proteomes" id="UP000285190">
    <property type="component" value="Unassembled WGS sequence"/>
</dbReference>
<organism evidence="1 2">
    <name type="scientific">Noviherbaspirillum cavernae</name>
    <dbReference type="NCBI Taxonomy" id="2320862"/>
    <lineage>
        <taxon>Bacteria</taxon>
        <taxon>Pseudomonadati</taxon>
        <taxon>Pseudomonadota</taxon>
        <taxon>Betaproteobacteria</taxon>
        <taxon>Burkholderiales</taxon>
        <taxon>Oxalobacteraceae</taxon>
        <taxon>Noviherbaspirillum</taxon>
    </lineage>
</organism>
<name>A0A418X5H9_9BURK</name>
<dbReference type="RefSeq" id="WP_119741381.1">
    <property type="nucleotide sequence ID" value="NZ_QYUN01000002.1"/>
</dbReference>
<evidence type="ECO:0000313" key="1">
    <source>
        <dbReference type="EMBL" id="RJG07680.1"/>
    </source>
</evidence>
<gene>
    <name evidence="1" type="ORF">D3870_18265</name>
</gene>